<keyword evidence="1" id="KW-0472">Membrane</keyword>
<sequence length="468" mass="54412">MNELPPNSTKPKYSFWLRLISWKVLLPLFLLFVIVSTPFIVRLYYLSQVPLAEISFDLKKYATVNITDEENGYIEYKEAVAKLVMSSKPKGGDDLDIAHDEKDWSHATPAIKKWLKDNQKALAIWKKGTGKTRFLSKQPQENSTKQFLESVKISYTLNTLIILNAKRLAYEGKLEESKEWLQAMFLFGCQWGQHTDLSIRLCWDSSCYRSVYQTFGWANDSRVTRAQLQQAMRDCIQNELQVVPLSTSLKYGYFSSKEFYLFGEFKKWCEETSSVKGGFFQRAIWDIKFFIQGEPERSWRLQKHAIVNLLSEIDKPIFDQSLQTIKYHFFKNLSNTLSADKLETIIQQSKYTSKYFFLDGTVSLIYQRRKTRRRILQVVLAAQIYKRKHGKFPATTADLLAEGDLKTMPLDTTKRVKIEITYRHKKGLTAVYIVKDGCTDHGGVDASWYNPERDYGYVLEGRTPGVEY</sequence>
<name>A0A3B1DV11_9ZZZZ</name>
<reference evidence="2" key="1">
    <citation type="submission" date="2018-06" db="EMBL/GenBank/DDBJ databases">
        <authorList>
            <person name="Zhirakovskaya E."/>
        </authorList>
    </citation>
    <scope>NUCLEOTIDE SEQUENCE</scope>
</reference>
<keyword evidence="1" id="KW-0812">Transmembrane</keyword>
<evidence type="ECO:0000313" key="2">
    <source>
        <dbReference type="EMBL" id="VAX35765.1"/>
    </source>
</evidence>
<feature type="transmembrane region" description="Helical" evidence="1">
    <location>
        <begin position="20"/>
        <end position="45"/>
    </location>
</feature>
<accession>A0A3B1DV11</accession>
<keyword evidence="1" id="KW-1133">Transmembrane helix</keyword>
<dbReference type="EMBL" id="UOGL01000008">
    <property type="protein sequence ID" value="VAX35765.1"/>
    <property type="molecule type" value="Genomic_DNA"/>
</dbReference>
<dbReference type="AlphaFoldDB" id="A0A3B1DV11"/>
<evidence type="ECO:0000256" key="1">
    <source>
        <dbReference type="SAM" id="Phobius"/>
    </source>
</evidence>
<proteinExistence type="predicted"/>
<organism evidence="2">
    <name type="scientific">hydrothermal vent metagenome</name>
    <dbReference type="NCBI Taxonomy" id="652676"/>
    <lineage>
        <taxon>unclassified sequences</taxon>
        <taxon>metagenomes</taxon>
        <taxon>ecological metagenomes</taxon>
    </lineage>
</organism>
<gene>
    <name evidence="2" type="ORF">MNBD_PLANCTO02-1646</name>
</gene>
<protein>
    <submittedName>
        <fullName evidence="2">Uncharacterized protein</fullName>
    </submittedName>
</protein>